<accession>A1VPJ0</accession>
<evidence type="ECO:0000313" key="2">
    <source>
        <dbReference type="EMBL" id="ABM37568.1"/>
    </source>
</evidence>
<dbReference type="Proteomes" id="UP000000644">
    <property type="component" value="Chromosome"/>
</dbReference>
<dbReference type="HOGENOM" id="CLU_077359_2_0_4"/>
<gene>
    <name evidence="2" type="ordered locus">Pnap_2260</name>
</gene>
<proteinExistence type="predicted"/>
<evidence type="ECO:0000256" key="1">
    <source>
        <dbReference type="SAM" id="MobiDB-lite"/>
    </source>
</evidence>
<dbReference type="AlphaFoldDB" id="A1VPJ0"/>
<dbReference type="STRING" id="365044.Pnap_2260"/>
<dbReference type="InterPro" id="IPR036388">
    <property type="entry name" value="WH-like_DNA-bd_sf"/>
</dbReference>
<sequence length="277" mass="30206">MSTACMRLKMPGVAKNVLMQLAEISSDHGYAFPSITTLCMRTCWSRTAVIEALKYLEEQKVLWPDKTSGRNTRYWITPANWTGERYPEKESDQYASRTGPPAGLVRQPDGGGTPAVPDPSANRTLIPPNTNELNTPPTPKGAASGFDEFWKTYPKKLAVAEARKRWDKLAPDAALQSRILAAVRVQAAGEAWTRDGGRYVPKASAWLSGERWLDEVAGAGGGVADGDGPVHAEGSRGHVDQVARELGFKPWDGLEQFPVYKARVMGANAQRQQAGAR</sequence>
<protein>
    <recommendedName>
        <fullName evidence="4">Helix-turn-helix domain-containing protein</fullName>
    </recommendedName>
</protein>
<evidence type="ECO:0008006" key="4">
    <source>
        <dbReference type="Google" id="ProtNLM"/>
    </source>
</evidence>
<dbReference type="eggNOG" id="COG3355">
    <property type="taxonomic scope" value="Bacteria"/>
</dbReference>
<dbReference type="Gene3D" id="1.10.10.10">
    <property type="entry name" value="Winged helix-like DNA-binding domain superfamily/Winged helix DNA-binding domain"/>
    <property type="match status" value="1"/>
</dbReference>
<dbReference type="Pfam" id="PF13730">
    <property type="entry name" value="HTH_36"/>
    <property type="match status" value="1"/>
</dbReference>
<dbReference type="KEGG" id="pna:Pnap_2260"/>
<dbReference type="OrthoDB" id="8898949at2"/>
<name>A1VPJ0_POLNA</name>
<feature type="region of interest" description="Disordered" evidence="1">
    <location>
        <begin position="86"/>
        <end position="146"/>
    </location>
</feature>
<keyword evidence="3" id="KW-1185">Reference proteome</keyword>
<dbReference type="EMBL" id="CP000529">
    <property type="protein sequence ID" value="ABM37568.1"/>
    <property type="molecule type" value="Genomic_DNA"/>
</dbReference>
<reference evidence="3" key="1">
    <citation type="journal article" date="2009" name="Environ. Microbiol.">
        <title>The genome of Polaromonas naphthalenivorans strain CJ2, isolated from coal tar-contaminated sediment, reveals physiological and metabolic versatility and evolution through extensive horizontal gene transfer.</title>
        <authorList>
            <person name="Yagi J.M."/>
            <person name="Sims D."/>
            <person name="Brettin T."/>
            <person name="Bruce D."/>
            <person name="Madsen E.L."/>
        </authorList>
    </citation>
    <scope>NUCLEOTIDE SEQUENCE [LARGE SCALE GENOMIC DNA]</scope>
    <source>
        <strain evidence="3">CJ2</strain>
    </source>
</reference>
<evidence type="ECO:0000313" key="3">
    <source>
        <dbReference type="Proteomes" id="UP000000644"/>
    </source>
</evidence>
<organism evidence="2 3">
    <name type="scientific">Polaromonas naphthalenivorans (strain CJ2)</name>
    <dbReference type="NCBI Taxonomy" id="365044"/>
    <lineage>
        <taxon>Bacteria</taxon>
        <taxon>Pseudomonadati</taxon>
        <taxon>Pseudomonadota</taxon>
        <taxon>Betaproteobacteria</taxon>
        <taxon>Burkholderiales</taxon>
        <taxon>Comamonadaceae</taxon>
        <taxon>Polaromonas</taxon>
    </lineage>
</organism>